<organism evidence="8 9">
    <name type="scientific">Streptomyces atratus</name>
    <dbReference type="NCBI Taxonomy" id="1893"/>
    <lineage>
        <taxon>Bacteria</taxon>
        <taxon>Bacillati</taxon>
        <taxon>Actinomycetota</taxon>
        <taxon>Actinomycetes</taxon>
        <taxon>Kitasatosporales</taxon>
        <taxon>Streptomycetaceae</taxon>
        <taxon>Streptomyces</taxon>
    </lineage>
</organism>
<dbReference type="CDD" id="cd15831">
    <property type="entry name" value="BTAD"/>
    <property type="match status" value="1"/>
</dbReference>
<dbReference type="InterPro" id="IPR001867">
    <property type="entry name" value="OmpR/PhoB-type_DNA-bd"/>
</dbReference>
<dbReference type="InterPro" id="IPR011990">
    <property type="entry name" value="TPR-like_helical_dom_sf"/>
</dbReference>
<name>A0A1K2DBV3_STRAR</name>
<dbReference type="Pfam" id="PF00486">
    <property type="entry name" value="Trans_reg_C"/>
    <property type="match status" value="1"/>
</dbReference>
<evidence type="ECO:0000256" key="1">
    <source>
        <dbReference type="ARBA" id="ARBA00005820"/>
    </source>
</evidence>
<evidence type="ECO:0000256" key="5">
    <source>
        <dbReference type="ARBA" id="ARBA00023163"/>
    </source>
</evidence>
<evidence type="ECO:0000256" key="3">
    <source>
        <dbReference type="ARBA" id="ARBA00023015"/>
    </source>
</evidence>
<keyword evidence="2" id="KW-0902">Two-component regulatory system</keyword>
<dbReference type="InterPro" id="IPR036388">
    <property type="entry name" value="WH-like_DNA-bd_sf"/>
</dbReference>
<dbReference type="Pfam" id="PF03704">
    <property type="entry name" value="BTAD"/>
    <property type="match status" value="1"/>
</dbReference>
<dbReference type="GO" id="GO:0000160">
    <property type="term" value="P:phosphorelay signal transduction system"/>
    <property type="evidence" value="ECO:0007669"/>
    <property type="project" value="UniProtKB-KW"/>
</dbReference>
<evidence type="ECO:0000256" key="6">
    <source>
        <dbReference type="PROSITE-ProRule" id="PRU01091"/>
    </source>
</evidence>
<dbReference type="Gene3D" id="1.10.10.10">
    <property type="entry name" value="Winged helix-like DNA-binding domain superfamily/Winged helix DNA-binding domain"/>
    <property type="match status" value="1"/>
</dbReference>
<protein>
    <submittedName>
        <fullName evidence="8">DNA-binding transcriptional activator of the SARP family</fullName>
    </submittedName>
</protein>
<evidence type="ECO:0000313" key="9">
    <source>
        <dbReference type="Proteomes" id="UP000181909"/>
    </source>
</evidence>
<feature type="DNA-binding region" description="OmpR/PhoB-type" evidence="6">
    <location>
        <begin position="4"/>
        <end position="114"/>
    </location>
</feature>
<dbReference type="SUPFAM" id="SSF48452">
    <property type="entry name" value="TPR-like"/>
    <property type="match status" value="1"/>
</dbReference>
<dbReference type="SMART" id="SM01043">
    <property type="entry name" value="BTAD"/>
    <property type="match status" value="1"/>
</dbReference>
<dbReference type="GO" id="GO:0006355">
    <property type="term" value="P:regulation of DNA-templated transcription"/>
    <property type="evidence" value="ECO:0007669"/>
    <property type="project" value="InterPro"/>
</dbReference>
<dbReference type="AlphaFoldDB" id="A0A1K2DBV3"/>
<dbReference type="PROSITE" id="PS51755">
    <property type="entry name" value="OMPR_PHOB"/>
    <property type="match status" value="1"/>
</dbReference>
<dbReference type="SMART" id="SM00862">
    <property type="entry name" value="Trans_reg_C"/>
    <property type="match status" value="1"/>
</dbReference>
<reference evidence="8 9" key="1">
    <citation type="submission" date="2016-11" db="EMBL/GenBank/DDBJ databases">
        <authorList>
            <person name="Jaros S."/>
            <person name="Januszkiewicz K."/>
            <person name="Wedrychowicz H."/>
        </authorList>
    </citation>
    <scope>NUCLEOTIDE SEQUENCE [LARGE SCALE GENOMIC DNA]</scope>
    <source>
        <strain evidence="8 9">OK807</strain>
    </source>
</reference>
<dbReference type="InterPro" id="IPR051677">
    <property type="entry name" value="AfsR-DnrI-RedD_regulator"/>
</dbReference>
<proteinExistence type="inferred from homology"/>
<keyword evidence="5" id="KW-0804">Transcription</keyword>
<dbReference type="STRING" id="1893.SAMN02787144_101373"/>
<dbReference type="PANTHER" id="PTHR35807">
    <property type="entry name" value="TRANSCRIPTIONAL REGULATOR REDD-RELATED"/>
    <property type="match status" value="1"/>
</dbReference>
<feature type="domain" description="OmpR/PhoB-type" evidence="7">
    <location>
        <begin position="4"/>
        <end position="114"/>
    </location>
</feature>
<evidence type="ECO:0000259" key="7">
    <source>
        <dbReference type="PROSITE" id="PS51755"/>
    </source>
</evidence>
<dbReference type="SUPFAM" id="SSF46894">
    <property type="entry name" value="C-terminal effector domain of the bipartite response regulators"/>
    <property type="match status" value="1"/>
</dbReference>
<evidence type="ECO:0000256" key="4">
    <source>
        <dbReference type="ARBA" id="ARBA00023125"/>
    </source>
</evidence>
<dbReference type="GO" id="GO:0003677">
    <property type="term" value="F:DNA binding"/>
    <property type="evidence" value="ECO:0007669"/>
    <property type="project" value="UniProtKB-UniRule"/>
</dbReference>
<dbReference type="InterPro" id="IPR005158">
    <property type="entry name" value="BTAD"/>
</dbReference>
<accession>A0A1K2DBV3</accession>
<dbReference type="EMBL" id="FPJO01000013">
    <property type="protein sequence ID" value="SFY20037.1"/>
    <property type="molecule type" value="Genomic_DNA"/>
</dbReference>
<evidence type="ECO:0000256" key="2">
    <source>
        <dbReference type="ARBA" id="ARBA00023012"/>
    </source>
</evidence>
<dbReference type="Proteomes" id="UP000181909">
    <property type="component" value="Unassembled WGS sequence"/>
</dbReference>
<evidence type="ECO:0000313" key="8">
    <source>
        <dbReference type="EMBL" id="SFY20037.1"/>
    </source>
</evidence>
<dbReference type="InterPro" id="IPR016032">
    <property type="entry name" value="Sig_transdc_resp-reg_C-effctor"/>
</dbReference>
<dbReference type="Gene3D" id="1.25.40.10">
    <property type="entry name" value="Tetratricopeptide repeat domain"/>
    <property type="match status" value="1"/>
</dbReference>
<sequence>MLHHPVRERVDVCIDGGVLGSLHIGVGATAQAVAIAPKIRTVLAMLLVHAGQVVPVQALMRELWQDHPPATGLRTLQTYILNCRKLLSRLTGCPARWVSEEVLVTGAGGYSLKSTHVRLDWMEFQRLRDLGFSALEEGNNILGIEHLDAALELWRGDALVDAPVGPVLDSKRRFFEESRLDAIAVRADAQIKAGMHQRAITQLAAVTSEHALHEGLHAQYVRALALGGRRAEALGVLRNLRARLVSEIGIEPGHPLQQLQLAILNSDSGAV</sequence>
<keyword evidence="3" id="KW-0805">Transcription regulation</keyword>
<gene>
    <name evidence="8" type="ORF">SAMN02787144_101373</name>
</gene>
<comment type="similarity">
    <text evidence="1">Belongs to the AfsR/DnrI/RedD regulatory family.</text>
</comment>
<keyword evidence="4 6" id="KW-0238">DNA-binding</keyword>
<dbReference type="PANTHER" id="PTHR35807:SF1">
    <property type="entry name" value="TRANSCRIPTIONAL REGULATOR REDD"/>
    <property type="match status" value="1"/>
</dbReference>